<keyword evidence="3" id="KW-1003">Cell membrane</keyword>
<dbReference type="InterPro" id="IPR036138">
    <property type="entry name" value="PBP_dimer_sf"/>
</dbReference>
<evidence type="ECO:0000256" key="11">
    <source>
        <dbReference type="ARBA" id="ARBA00022989"/>
    </source>
</evidence>
<evidence type="ECO:0000256" key="4">
    <source>
        <dbReference type="ARBA" id="ARBA00022519"/>
    </source>
</evidence>
<evidence type="ECO:0000256" key="10">
    <source>
        <dbReference type="ARBA" id="ARBA00022984"/>
    </source>
</evidence>
<keyword evidence="10" id="KW-0573">Peptidoglycan synthesis</keyword>
<evidence type="ECO:0000259" key="15">
    <source>
        <dbReference type="Pfam" id="PF03717"/>
    </source>
</evidence>
<dbReference type="InterPro" id="IPR017790">
    <property type="entry name" value="Penicillin-binding_protein_2"/>
</dbReference>
<sequence length="650" mass="73024">MRKALLPTLIIIAATLLVIRIFYLQVIDDSFKLKSENNAIKIKYDYPERGYIYDRYGKLLVANQSSYDIMVIPREIKKNLDVLEFCQLLNITKQDYDQRVAKAKIYSPRLPSVFLPQLNKTEFAAFQEKIRKYEGFYFQKRSLRDYEVDYGANIFGFITQVNEGLIAKNPYYNSGDLIGKQGVEESYEEILRGIKGVKYIQKDKYNREIGSYKNGKYDTIAVQGEDINLTIDAELQKYGEALMINKRGGIVAIEPQTGEILALVTAPSYDPAILVGRQRSKNYTLLYHDSIAKPLYDRGLLAEYPPGSPFKILTGLVALQEGVIDQNSSVSCHHGFSYGRGRFMRCHCGGGQLQLHRGIYQSCNSYFATAYMKTINKYTQPAVAVDIWSNHLKSFGLGQFMGYDLPTGKKGKIPTSKTYKQIYPNGGWRSTTIVSNAIGQGEVVMTPIQLANMMATIANQGHYYTPHIIRKIEGKRIDPKFTVKHTTSIDKKYFPPIINGLFDVYNMGTASRLKVEGIDICGKTGTSENFAKIGGKRVQLKDHSIFVAFAPKDNPKIAIAIMVENGGFGATIAGPIASLMIEKYLRKKITRTDLETRVLNISLKGEYAKLGGMKEANAIESTPKDSILKAKIIKPKEVITKITLDTTKKN</sequence>
<dbReference type="SUPFAM" id="SSF56519">
    <property type="entry name" value="Penicillin binding protein dimerisation domain"/>
    <property type="match status" value="1"/>
</dbReference>
<dbReference type="SUPFAM" id="SSF56601">
    <property type="entry name" value="beta-lactamase/transpeptidase-like"/>
    <property type="match status" value="1"/>
</dbReference>
<evidence type="ECO:0000256" key="9">
    <source>
        <dbReference type="ARBA" id="ARBA00022960"/>
    </source>
</evidence>
<keyword evidence="9" id="KW-0133">Cell shape</keyword>
<dbReference type="Gene3D" id="3.90.1310.10">
    <property type="entry name" value="Penicillin-binding protein 2a (Domain 2)"/>
    <property type="match status" value="1"/>
</dbReference>
<evidence type="ECO:0000256" key="1">
    <source>
        <dbReference type="ARBA" id="ARBA00004167"/>
    </source>
</evidence>
<feature type="domain" description="Penicillin-binding protein transpeptidase" evidence="14">
    <location>
        <begin position="248"/>
        <end position="578"/>
    </location>
</feature>
<evidence type="ECO:0000256" key="2">
    <source>
        <dbReference type="ARBA" id="ARBA00004236"/>
    </source>
</evidence>
<protein>
    <submittedName>
        <fullName evidence="16">Penicillin-binding protein 2</fullName>
    </submittedName>
</protein>
<proteinExistence type="predicted"/>
<keyword evidence="7" id="KW-0812">Transmembrane</keyword>
<keyword evidence="12" id="KW-0472">Membrane</keyword>
<dbReference type="PANTHER" id="PTHR30627:SF2">
    <property type="entry name" value="PEPTIDOGLYCAN D,D-TRANSPEPTIDASE MRDA"/>
    <property type="match status" value="1"/>
</dbReference>
<evidence type="ECO:0000256" key="13">
    <source>
        <dbReference type="ARBA" id="ARBA00023316"/>
    </source>
</evidence>
<evidence type="ECO:0000256" key="5">
    <source>
        <dbReference type="ARBA" id="ARBA00022645"/>
    </source>
</evidence>
<keyword evidence="13" id="KW-0961">Cell wall biogenesis/degradation</keyword>
<keyword evidence="11" id="KW-1133">Transmembrane helix</keyword>
<dbReference type="RefSeq" id="WP_310276660.1">
    <property type="nucleotide sequence ID" value="NZ_JAVDWQ010000001.1"/>
</dbReference>
<accession>A0ABU1Y233</accession>
<name>A0ABU1Y233_9FLAO</name>
<comment type="caution">
    <text evidence="16">The sequence shown here is derived from an EMBL/GenBank/DDBJ whole genome shotgun (WGS) entry which is preliminary data.</text>
</comment>
<dbReference type="Gene3D" id="3.30.1390.30">
    <property type="entry name" value="Penicillin-binding protein 2a, domain 3"/>
    <property type="match status" value="1"/>
</dbReference>
<dbReference type="InterPro" id="IPR012338">
    <property type="entry name" value="Beta-lactam/transpept-like"/>
</dbReference>
<evidence type="ECO:0000313" key="17">
    <source>
        <dbReference type="Proteomes" id="UP001269081"/>
    </source>
</evidence>
<evidence type="ECO:0000256" key="8">
    <source>
        <dbReference type="ARBA" id="ARBA00022801"/>
    </source>
</evidence>
<dbReference type="NCBIfam" id="TIGR03423">
    <property type="entry name" value="pbp2_mrdA"/>
    <property type="match status" value="1"/>
</dbReference>
<dbReference type="InterPro" id="IPR001460">
    <property type="entry name" value="PCN-bd_Tpept"/>
</dbReference>
<dbReference type="InterPro" id="IPR005311">
    <property type="entry name" value="PBP_dimer"/>
</dbReference>
<dbReference type="EMBL" id="JAVDWQ010000001">
    <property type="protein sequence ID" value="MDR7208260.1"/>
    <property type="molecule type" value="Genomic_DNA"/>
</dbReference>
<dbReference type="InterPro" id="IPR050515">
    <property type="entry name" value="Beta-lactam/transpept"/>
</dbReference>
<dbReference type="PANTHER" id="PTHR30627">
    <property type="entry name" value="PEPTIDOGLYCAN D,D-TRANSPEPTIDASE"/>
    <property type="match status" value="1"/>
</dbReference>
<evidence type="ECO:0000259" key="14">
    <source>
        <dbReference type="Pfam" id="PF00905"/>
    </source>
</evidence>
<keyword evidence="17" id="KW-1185">Reference proteome</keyword>
<feature type="domain" description="Penicillin-binding protein dimerisation" evidence="15">
    <location>
        <begin position="46"/>
        <end position="210"/>
    </location>
</feature>
<dbReference type="Proteomes" id="UP001269081">
    <property type="component" value="Unassembled WGS sequence"/>
</dbReference>
<evidence type="ECO:0000313" key="16">
    <source>
        <dbReference type="EMBL" id="MDR7208260.1"/>
    </source>
</evidence>
<organism evidence="16 17">
    <name type="scientific">Flavobacterium piscis</name>
    <dbReference type="NCBI Taxonomy" id="1114874"/>
    <lineage>
        <taxon>Bacteria</taxon>
        <taxon>Pseudomonadati</taxon>
        <taxon>Bacteroidota</taxon>
        <taxon>Flavobacteriia</taxon>
        <taxon>Flavobacteriales</taxon>
        <taxon>Flavobacteriaceae</taxon>
        <taxon>Flavobacterium</taxon>
    </lineage>
</organism>
<reference evidence="16 17" key="1">
    <citation type="submission" date="2023-07" db="EMBL/GenBank/DDBJ databases">
        <title>Sorghum-associated microbial communities from plants grown in Nebraska, USA.</title>
        <authorList>
            <person name="Schachtman D."/>
        </authorList>
    </citation>
    <scope>NUCLEOTIDE SEQUENCE [LARGE SCALE GENOMIC DNA]</scope>
    <source>
        <strain evidence="16 17">4129</strain>
    </source>
</reference>
<keyword evidence="4" id="KW-0997">Cell inner membrane</keyword>
<keyword evidence="5" id="KW-0121">Carboxypeptidase</keyword>
<dbReference type="Pfam" id="PF03717">
    <property type="entry name" value="PBP_dimer"/>
    <property type="match status" value="1"/>
</dbReference>
<keyword evidence="8" id="KW-0378">Hydrolase</keyword>
<gene>
    <name evidence="16" type="ORF">J2W48_000181</name>
</gene>
<evidence type="ECO:0000256" key="12">
    <source>
        <dbReference type="ARBA" id="ARBA00023136"/>
    </source>
</evidence>
<dbReference type="Pfam" id="PF00905">
    <property type="entry name" value="Transpeptidase"/>
    <property type="match status" value="1"/>
</dbReference>
<evidence type="ECO:0000256" key="6">
    <source>
        <dbReference type="ARBA" id="ARBA00022670"/>
    </source>
</evidence>
<keyword evidence="6" id="KW-0645">Protease</keyword>
<evidence type="ECO:0000256" key="3">
    <source>
        <dbReference type="ARBA" id="ARBA00022475"/>
    </source>
</evidence>
<comment type="subcellular location">
    <subcellularLocation>
        <location evidence="2">Cell membrane</location>
    </subcellularLocation>
    <subcellularLocation>
        <location evidence="1">Membrane</location>
        <topology evidence="1">Single-pass membrane protein</topology>
    </subcellularLocation>
</comment>
<dbReference type="Gene3D" id="3.40.710.10">
    <property type="entry name" value="DD-peptidase/beta-lactamase superfamily"/>
    <property type="match status" value="1"/>
</dbReference>
<evidence type="ECO:0000256" key="7">
    <source>
        <dbReference type="ARBA" id="ARBA00022692"/>
    </source>
</evidence>